<accession>A0A1H7LTJ1</accession>
<reference evidence="2" key="1">
    <citation type="submission" date="2016-10" db="EMBL/GenBank/DDBJ databases">
        <authorList>
            <person name="Varghese N."/>
            <person name="Submissions S."/>
        </authorList>
    </citation>
    <scope>NUCLEOTIDE SEQUENCE [LARGE SCALE GENOMIC DNA]</scope>
    <source>
        <strain evidence="2">LMG 26416</strain>
    </source>
</reference>
<evidence type="ECO:0000313" key="2">
    <source>
        <dbReference type="Proteomes" id="UP000199120"/>
    </source>
</evidence>
<sequence length="163" mass="17437">MTPSTPYSPLRDLSVTWLRTVAEAGEMFAATAQVMGHRTARMALAGPVPSERDQTEFSLMSREKKEAASESLQALGFGFFSLAMVIAVDMGNRMWATSVAAVALLASQSPSQWLEHQTALAGIAANAPANPLHLANSTARVMRESLAPIHERATANAKRLSSL</sequence>
<dbReference type="EMBL" id="FOAJ01000004">
    <property type="protein sequence ID" value="SEL01667.1"/>
    <property type="molecule type" value="Genomic_DNA"/>
</dbReference>
<protein>
    <submittedName>
        <fullName evidence="1">Uncharacterized protein</fullName>
    </submittedName>
</protein>
<dbReference type="Proteomes" id="UP000199120">
    <property type="component" value="Unassembled WGS sequence"/>
</dbReference>
<dbReference type="AlphaFoldDB" id="A0A1H7LTJ1"/>
<keyword evidence="2" id="KW-1185">Reference proteome</keyword>
<dbReference type="NCBIfam" id="NF045536">
    <property type="entry name" value="phasin_PhaP6"/>
    <property type="match status" value="1"/>
</dbReference>
<dbReference type="InterPro" id="IPR053785">
    <property type="entry name" value="PhaP6-like"/>
</dbReference>
<organism evidence="1 2">
    <name type="scientific">Paraburkholderia caballeronis</name>
    <dbReference type="NCBI Taxonomy" id="416943"/>
    <lineage>
        <taxon>Bacteria</taxon>
        <taxon>Pseudomonadati</taxon>
        <taxon>Pseudomonadota</taxon>
        <taxon>Betaproteobacteria</taxon>
        <taxon>Burkholderiales</taxon>
        <taxon>Burkholderiaceae</taxon>
        <taxon>Paraburkholderia</taxon>
    </lineage>
</organism>
<dbReference type="RefSeq" id="WP_090547621.1">
    <property type="nucleotide sequence ID" value="NZ_FNSR01000002.1"/>
</dbReference>
<name>A0A1H7LTJ1_9BURK</name>
<evidence type="ECO:0000313" key="1">
    <source>
        <dbReference type="EMBL" id="SEL01667.1"/>
    </source>
</evidence>
<dbReference type="OrthoDB" id="5625573at2"/>
<proteinExistence type="predicted"/>
<gene>
    <name evidence="1" type="ORF">SAMN05192542_104470</name>
</gene>